<gene>
    <name evidence="1" type="ORF">CLV59_101373</name>
</gene>
<dbReference type="EMBL" id="QLMA01000001">
    <property type="protein sequence ID" value="RAJ87612.1"/>
    <property type="molecule type" value="Genomic_DNA"/>
</dbReference>
<dbReference type="AlphaFoldDB" id="A0A327WCJ2"/>
<reference evidence="1 2" key="1">
    <citation type="submission" date="2018-06" db="EMBL/GenBank/DDBJ databases">
        <title>Genomic Encyclopedia of Archaeal and Bacterial Type Strains, Phase II (KMG-II): from individual species to whole genera.</title>
        <authorList>
            <person name="Goeker M."/>
        </authorList>
    </citation>
    <scope>NUCLEOTIDE SEQUENCE [LARGE SCALE GENOMIC DNA]</scope>
    <source>
        <strain evidence="1 2">DSM 29821</strain>
    </source>
</reference>
<dbReference type="OrthoDB" id="663835at2"/>
<comment type="caution">
    <text evidence="1">The sequence shown here is derived from an EMBL/GenBank/DDBJ whole genome shotgun (WGS) entry which is preliminary data.</text>
</comment>
<dbReference type="RefSeq" id="WP_111590292.1">
    <property type="nucleotide sequence ID" value="NZ_QLMA01000001.1"/>
</dbReference>
<dbReference type="PROSITE" id="PS51257">
    <property type="entry name" value="PROKAR_LIPOPROTEIN"/>
    <property type="match status" value="1"/>
</dbReference>
<name>A0A327WCJ2_9BACT</name>
<proteinExistence type="predicted"/>
<evidence type="ECO:0000313" key="2">
    <source>
        <dbReference type="Proteomes" id="UP000249819"/>
    </source>
</evidence>
<organism evidence="1 2">
    <name type="scientific">Chitinophaga dinghuensis</name>
    <dbReference type="NCBI Taxonomy" id="1539050"/>
    <lineage>
        <taxon>Bacteria</taxon>
        <taxon>Pseudomonadati</taxon>
        <taxon>Bacteroidota</taxon>
        <taxon>Chitinophagia</taxon>
        <taxon>Chitinophagales</taxon>
        <taxon>Chitinophagaceae</taxon>
        <taxon>Chitinophaga</taxon>
    </lineage>
</organism>
<evidence type="ECO:0000313" key="1">
    <source>
        <dbReference type="EMBL" id="RAJ87612.1"/>
    </source>
</evidence>
<dbReference type="Proteomes" id="UP000249819">
    <property type="component" value="Unassembled WGS sequence"/>
</dbReference>
<sequence>MRKILLALTVITSLMACSKNDGKPDHTMVFGVKNAWLHVYPTYEAWKNDDTTKALFSGVTDADGMIKLPNYGTGKVWLYMDINKENNKYNTWGVDSFRFESLAGAIYMAISEGPLIDPQEWTRNLIGTPGKRPSYKMVDQLMFNGSTYVSTWSGLSECDKQHTLTFTKDYVMTDKPAACSTDGTLTGTFIRFNGKKGEPTIDVTPTSSAVSSLSFSMDKSGAKPKINVYLTVGTAKQLRVFELQ</sequence>
<protein>
    <submittedName>
        <fullName evidence="1">Uncharacterized protein</fullName>
    </submittedName>
</protein>
<keyword evidence="2" id="KW-1185">Reference proteome</keyword>
<accession>A0A327WCJ2</accession>